<dbReference type="InterPro" id="IPR050127">
    <property type="entry name" value="Serine_Proteases_S1"/>
</dbReference>
<comment type="caution">
    <text evidence="6">The sequence shown here is derived from an EMBL/GenBank/DDBJ whole genome shotgun (WGS) entry which is preliminary data.</text>
</comment>
<dbReference type="PANTHER" id="PTHR24264">
    <property type="entry name" value="TRYPSIN-RELATED"/>
    <property type="match status" value="1"/>
</dbReference>
<dbReference type="EMBL" id="JABVXQ010000013">
    <property type="protein sequence ID" value="KAF6081077.1"/>
    <property type="molecule type" value="Genomic_DNA"/>
</dbReference>
<dbReference type="InterPro" id="IPR001254">
    <property type="entry name" value="Trypsin_dom"/>
</dbReference>
<evidence type="ECO:0000259" key="5">
    <source>
        <dbReference type="PROSITE" id="PS50240"/>
    </source>
</evidence>
<dbReference type="SMART" id="SM00020">
    <property type="entry name" value="Tryp_SPc"/>
    <property type="match status" value="1"/>
</dbReference>
<evidence type="ECO:0000256" key="1">
    <source>
        <dbReference type="ARBA" id="ARBA00022670"/>
    </source>
</evidence>
<dbReference type="InterPro" id="IPR043504">
    <property type="entry name" value="Peptidase_S1_PA_chymotrypsin"/>
</dbReference>
<dbReference type="GO" id="GO:0005615">
    <property type="term" value="C:extracellular space"/>
    <property type="evidence" value="ECO:0007669"/>
    <property type="project" value="TreeGrafter"/>
</dbReference>
<dbReference type="Proteomes" id="UP000664940">
    <property type="component" value="Unassembled WGS sequence"/>
</dbReference>
<dbReference type="PANTHER" id="PTHR24264:SF46">
    <property type="entry name" value="COAGULATION FACTOR XII"/>
    <property type="match status" value="1"/>
</dbReference>
<evidence type="ECO:0000313" key="7">
    <source>
        <dbReference type="Proteomes" id="UP000664940"/>
    </source>
</evidence>
<evidence type="ECO:0000256" key="4">
    <source>
        <dbReference type="SAM" id="MobiDB-lite"/>
    </source>
</evidence>
<dbReference type="GO" id="GO:0004252">
    <property type="term" value="F:serine-type endopeptidase activity"/>
    <property type="evidence" value="ECO:0007669"/>
    <property type="project" value="InterPro"/>
</dbReference>
<feature type="domain" description="Peptidase S1" evidence="5">
    <location>
        <begin position="1"/>
        <end position="174"/>
    </location>
</feature>
<gene>
    <name evidence="6" type="ORF">HJG60_004691</name>
</gene>
<accession>A0A833YV57</accession>
<keyword evidence="1" id="KW-0645">Protease</keyword>
<dbReference type="InterPro" id="IPR009003">
    <property type="entry name" value="Peptidase_S1_PA"/>
</dbReference>
<evidence type="ECO:0000256" key="3">
    <source>
        <dbReference type="ARBA" id="ARBA00022825"/>
    </source>
</evidence>
<protein>
    <submittedName>
        <fullName evidence="6">Coagulation factor XII</fullName>
    </submittedName>
</protein>
<dbReference type="SUPFAM" id="SSF50494">
    <property type="entry name" value="Trypsin-like serine proteases"/>
    <property type="match status" value="1"/>
</dbReference>
<dbReference type="CDD" id="cd00190">
    <property type="entry name" value="Tryp_SPc"/>
    <property type="match status" value="1"/>
</dbReference>
<evidence type="ECO:0000256" key="2">
    <source>
        <dbReference type="ARBA" id="ARBA00022801"/>
    </source>
</evidence>
<keyword evidence="2" id="KW-0378">Hydrolase</keyword>
<dbReference type="GO" id="GO:0007596">
    <property type="term" value="P:blood coagulation"/>
    <property type="evidence" value="ECO:0007669"/>
    <property type="project" value="TreeGrafter"/>
</dbReference>
<sequence length="175" mass="18780">MTVVLGQDRHNQSCEQCQSLAVRTYHLHEDFSPITYQHDLGAEEYASFLQEAQVPLIPPESCSSSSMHGAAFVPGMLCAGFPEGGVDACQVNPLAALRPAPTPASTDPRPRALSLVPSTQGDSGGPLVCEEEAAERRLILRGIVSWGSGCGDRNKPGVYTDVANYLTWIREHTAS</sequence>
<dbReference type="GO" id="GO:0005791">
    <property type="term" value="C:rough endoplasmic reticulum"/>
    <property type="evidence" value="ECO:0007669"/>
    <property type="project" value="TreeGrafter"/>
</dbReference>
<dbReference type="AlphaFoldDB" id="A0A833YV57"/>
<name>A0A833YV57_9CHIR</name>
<dbReference type="Pfam" id="PF00089">
    <property type="entry name" value="Trypsin"/>
    <property type="match status" value="2"/>
</dbReference>
<dbReference type="PROSITE" id="PS50240">
    <property type="entry name" value="TRYPSIN_DOM"/>
    <property type="match status" value="1"/>
</dbReference>
<evidence type="ECO:0000313" key="6">
    <source>
        <dbReference type="EMBL" id="KAF6081077.1"/>
    </source>
</evidence>
<feature type="region of interest" description="Disordered" evidence="4">
    <location>
        <begin position="100"/>
        <end position="126"/>
    </location>
</feature>
<keyword evidence="3" id="KW-0720">Serine protease</keyword>
<organism evidence="6 7">
    <name type="scientific">Phyllostomus discolor</name>
    <name type="common">pale spear-nosed bat</name>
    <dbReference type="NCBI Taxonomy" id="89673"/>
    <lineage>
        <taxon>Eukaryota</taxon>
        <taxon>Metazoa</taxon>
        <taxon>Chordata</taxon>
        <taxon>Craniata</taxon>
        <taxon>Vertebrata</taxon>
        <taxon>Euteleostomi</taxon>
        <taxon>Mammalia</taxon>
        <taxon>Eutheria</taxon>
        <taxon>Laurasiatheria</taxon>
        <taxon>Chiroptera</taxon>
        <taxon>Yangochiroptera</taxon>
        <taxon>Phyllostomidae</taxon>
        <taxon>Phyllostominae</taxon>
        <taxon>Phyllostomus</taxon>
    </lineage>
</organism>
<dbReference type="GO" id="GO:0031638">
    <property type="term" value="P:zymogen activation"/>
    <property type="evidence" value="ECO:0007669"/>
    <property type="project" value="TreeGrafter"/>
</dbReference>
<dbReference type="Gene3D" id="2.40.10.10">
    <property type="entry name" value="Trypsin-like serine proteases"/>
    <property type="match status" value="2"/>
</dbReference>
<proteinExistence type="predicted"/>
<reference evidence="6 7" key="1">
    <citation type="journal article" date="2020" name="Nature">
        <title>Six reference-quality genomes reveal evolution of bat adaptations.</title>
        <authorList>
            <person name="Jebb D."/>
            <person name="Huang Z."/>
            <person name="Pippel M."/>
            <person name="Hughes G.M."/>
            <person name="Lavrichenko K."/>
            <person name="Devanna P."/>
            <person name="Winkler S."/>
            <person name="Jermiin L.S."/>
            <person name="Skirmuntt E.C."/>
            <person name="Katzourakis A."/>
            <person name="Burkitt-Gray L."/>
            <person name="Ray D.A."/>
            <person name="Sullivan K.A.M."/>
            <person name="Roscito J.G."/>
            <person name="Kirilenko B.M."/>
            <person name="Davalos L.M."/>
            <person name="Corthals A.P."/>
            <person name="Power M.L."/>
            <person name="Jones G."/>
            <person name="Ransome R.D."/>
            <person name="Dechmann D.K.N."/>
            <person name="Locatelli A.G."/>
            <person name="Puechmaille S.J."/>
            <person name="Fedrigo O."/>
            <person name="Jarvis E.D."/>
            <person name="Hiller M."/>
            <person name="Vernes S.C."/>
            <person name="Myers E.W."/>
            <person name="Teeling E.C."/>
        </authorList>
    </citation>
    <scope>NUCLEOTIDE SEQUENCE [LARGE SCALE GENOMIC DNA]</scope>
    <source>
        <strain evidence="6">Bat1K_MPI-CBG_1</strain>
    </source>
</reference>